<name>A0AAV4WJ75_CAEEX</name>
<dbReference type="AlphaFoldDB" id="A0AAV4WJ75"/>
<accession>A0AAV4WJ75</accession>
<reference evidence="1 2" key="1">
    <citation type="submission" date="2021-06" db="EMBL/GenBank/DDBJ databases">
        <title>Caerostris extrusa draft genome.</title>
        <authorList>
            <person name="Kono N."/>
            <person name="Arakawa K."/>
        </authorList>
    </citation>
    <scope>NUCLEOTIDE SEQUENCE [LARGE SCALE GENOMIC DNA]</scope>
</reference>
<proteinExistence type="predicted"/>
<dbReference type="EMBL" id="BPLR01016307">
    <property type="protein sequence ID" value="GIY82930.1"/>
    <property type="molecule type" value="Genomic_DNA"/>
</dbReference>
<gene>
    <name evidence="1" type="ORF">CEXT_215291</name>
</gene>
<feature type="non-terminal residue" evidence="1">
    <location>
        <position position="322"/>
    </location>
</feature>
<dbReference type="Proteomes" id="UP001054945">
    <property type="component" value="Unassembled WGS sequence"/>
</dbReference>
<keyword evidence="2" id="KW-1185">Reference proteome</keyword>
<evidence type="ECO:0000313" key="1">
    <source>
        <dbReference type="EMBL" id="GIY82930.1"/>
    </source>
</evidence>
<sequence length="322" mass="37360">MKSKSFSAVMTSLALASSYIFSPSNHHPHPSRVFRFQHFILGRKNLHHYFPYFSEEEGKKDRKEARDEKQEFQNSDDVSGISVVVYFSIFSPSNLHPHPSREFRFQAFHSRAKKNLHYYLSLLFRRSKKERKRGRDEKQEFHHSDDVSSISVVVYFSFFPPLTSTPTREVIHNLADCMGLHLVYLIFYLVPFPSIFHSREEKTYIIIYPYFSKRGGKKERKREAEMKSKNFSTVMTSLALASSYFFPLTSTPTHQGAFHSPGRKTYIIIYPYFPKRKGKKSGKEAEMKSKNFSTVMTSLALASSYIFPLFSPLTSTSTSIKG</sequence>
<protein>
    <submittedName>
        <fullName evidence="1">Uncharacterized protein</fullName>
    </submittedName>
</protein>
<organism evidence="1 2">
    <name type="scientific">Caerostris extrusa</name>
    <name type="common">Bark spider</name>
    <name type="synonym">Caerostris bankana</name>
    <dbReference type="NCBI Taxonomy" id="172846"/>
    <lineage>
        <taxon>Eukaryota</taxon>
        <taxon>Metazoa</taxon>
        <taxon>Ecdysozoa</taxon>
        <taxon>Arthropoda</taxon>
        <taxon>Chelicerata</taxon>
        <taxon>Arachnida</taxon>
        <taxon>Araneae</taxon>
        <taxon>Araneomorphae</taxon>
        <taxon>Entelegynae</taxon>
        <taxon>Araneoidea</taxon>
        <taxon>Araneidae</taxon>
        <taxon>Caerostris</taxon>
    </lineage>
</organism>
<comment type="caution">
    <text evidence="1">The sequence shown here is derived from an EMBL/GenBank/DDBJ whole genome shotgun (WGS) entry which is preliminary data.</text>
</comment>
<evidence type="ECO:0000313" key="2">
    <source>
        <dbReference type="Proteomes" id="UP001054945"/>
    </source>
</evidence>